<dbReference type="SUPFAM" id="SSF53850">
    <property type="entry name" value="Periplasmic binding protein-like II"/>
    <property type="match status" value="1"/>
</dbReference>
<dbReference type="FunFam" id="3.40.190.10:FF:000035">
    <property type="entry name" value="Molybdate ABC transporter substrate-binding protein"/>
    <property type="match status" value="1"/>
</dbReference>
<keyword evidence="8" id="KW-0449">Lipoprotein</keyword>
<reference evidence="8" key="1">
    <citation type="submission" date="2017-02" db="EMBL/GenBank/DDBJ databases">
        <authorList>
            <person name="Regsiter A."/>
            <person name="William W."/>
        </authorList>
    </citation>
    <scope>NUCLEOTIDE SEQUENCE</scope>
    <source>
        <strain evidence="8">Bib</strain>
    </source>
</reference>
<feature type="binding site" evidence="6">
    <location>
        <position position="191"/>
    </location>
    <ligand>
        <name>molybdate</name>
        <dbReference type="ChEBI" id="CHEBI:36264"/>
    </ligand>
</feature>
<dbReference type="PANTHER" id="PTHR30632:SF0">
    <property type="entry name" value="SULFATE-BINDING PROTEIN"/>
    <property type="match status" value="1"/>
</dbReference>
<evidence type="ECO:0000256" key="4">
    <source>
        <dbReference type="ARBA" id="ARBA00022729"/>
    </source>
</evidence>
<feature type="binding site" evidence="6">
    <location>
        <position position="37"/>
    </location>
    <ligand>
        <name>molybdate</name>
        <dbReference type="ChEBI" id="CHEBI:36264"/>
    </ligand>
</feature>
<protein>
    <submittedName>
        <fullName evidence="8">Putative ABC transporter substrate-binding lipoprotein YvgL</fullName>
    </submittedName>
</protein>
<dbReference type="Pfam" id="PF13531">
    <property type="entry name" value="SBP_bac_11"/>
    <property type="match status" value="1"/>
</dbReference>
<dbReference type="InterPro" id="IPR050682">
    <property type="entry name" value="ModA/WtpA"/>
</dbReference>
<keyword evidence="2 6" id="KW-0500">Molybdenum</keyword>
<dbReference type="InterPro" id="IPR005950">
    <property type="entry name" value="ModA"/>
</dbReference>
<keyword evidence="4 7" id="KW-0732">Signal</keyword>
<feature type="chain" id="PRO_5018279429" evidence="7">
    <location>
        <begin position="21"/>
        <end position="255"/>
    </location>
</feature>
<comment type="subunit">
    <text evidence="5">The complex is composed of two ATP-binding proteins (ModC), two transmembrane proteins (ModB) and a solute-binding protein (ModA).</text>
</comment>
<dbReference type="Gene3D" id="3.40.190.10">
    <property type="entry name" value="Periplasmic binding protein-like II"/>
    <property type="match status" value="2"/>
</dbReference>
<evidence type="ECO:0000256" key="2">
    <source>
        <dbReference type="ARBA" id="ARBA00022505"/>
    </source>
</evidence>
<evidence type="ECO:0000256" key="6">
    <source>
        <dbReference type="PIRSR" id="PIRSR004846-1"/>
    </source>
</evidence>
<dbReference type="GO" id="GO:0030973">
    <property type="term" value="F:molybdate ion binding"/>
    <property type="evidence" value="ECO:0007669"/>
    <property type="project" value="UniProtKB-ARBA"/>
</dbReference>
<dbReference type="EMBL" id="FWDM01000011">
    <property type="protein sequence ID" value="SLM11322.1"/>
    <property type="molecule type" value="Genomic_DNA"/>
</dbReference>
<name>A0A3P3XGX3_9SPIR</name>
<sequence>MKKRFFVCLFVLLSVVAGFAQGSSRQKTELLISAAASLMDCMNELKAVYMAKNPSIIIRCNYGSSGALQQQIEQGAPADLFFSAGLKQMQALIDKGLMDTSTVRNILENYVVLVVPKNGIKLSSFDDLRNPSVTKIGLGDPKSVPAGQYAVQVFRNLGLSDAIAGKLVLAKDVREVLFWVETGNVDAGVVYSTDAQISDKVTVSAIAPENSHQKIVYPVGVVKDSAHPKEAKAFEDFLFCDEAARIFAKYGFSVI</sequence>
<gene>
    <name evidence="8" type="primary">yvgL</name>
    <name evidence="8" type="ORF">SPIROBIBN47_190037</name>
</gene>
<evidence type="ECO:0000256" key="5">
    <source>
        <dbReference type="ARBA" id="ARBA00062515"/>
    </source>
</evidence>
<evidence type="ECO:0000256" key="7">
    <source>
        <dbReference type="SAM" id="SignalP"/>
    </source>
</evidence>
<dbReference type="CDD" id="cd13537">
    <property type="entry name" value="PBP2_YvgL_like"/>
    <property type="match status" value="1"/>
</dbReference>
<dbReference type="PANTHER" id="PTHR30632">
    <property type="entry name" value="MOLYBDATE-BINDING PERIPLASMIC PROTEIN"/>
    <property type="match status" value="1"/>
</dbReference>
<feature type="binding site" evidence="6">
    <location>
        <position position="146"/>
    </location>
    <ligand>
        <name>molybdate</name>
        <dbReference type="ChEBI" id="CHEBI:36264"/>
    </ligand>
</feature>
<comment type="similarity">
    <text evidence="1">Belongs to the bacterial solute-binding protein ModA family.</text>
</comment>
<keyword evidence="3 6" id="KW-0479">Metal-binding</keyword>
<feature type="binding site" evidence="6">
    <location>
        <position position="65"/>
    </location>
    <ligand>
        <name>molybdate</name>
        <dbReference type="ChEBI" id="CHEBI:36264"/>
    </ligand>
</feature>
<evidence type="ECO:0000256" key="3">
    <source>
        <dbReference type="ARBA" id="ARBA00022723"/>
    </source>
</evidence>
<feature type="binding site" evidence="6">
    <location>
        <position position="173"/>
    </location>
    <ligand>
        <name>molybdate</name>
        <dbReference type="ChEBI" id="CHEBI:36264"/>
    </ligand>
</feature>
<dbReference type="InterPro" id="IPR041879">
    <property type="entry name" value="YvgL-like_PBP2"/>
</dbReference>
<dbReference type="GO" id="GO:1901359">
    <property type="term" value="F:tungstate binding"/>
    <property type="evidence" value="ECO:0007669"/>
    <property type="project" value="UniProtKB-ARBA"/>
</dbReference>
<evidence type="ECO:0000256" key="1">
    <source>
        <dbReference type="ARBA" id="ARBA00009175"/>
    </source>
</evidence>
<feature type="signal peptide" evidence="7">
    <location>
        <begin position="1"/>
        <end position="20"/>
    </location>
</feature>
<dbReference type="GO" id="GO:0046872">
    <property type="term" value="F:metal ion binding"/>
    <property type="evidence" value="ECO:0007669"/>
    <property type="project" value="UniProtKB-KW"/>
</dbReference>
<proteinExistence type="inferred from homology"/>
<dbReference type="GO" id="GO:0015689">
    <property type="term" value="P:molybdate ion transport"/>
    <property type="evidence" value="ECO:0007669"/>
    <property type="project" value="InterPro"/>
</dbReference>
<dbReference type="NCBIfam" id="TIGR01256">
    <property type="entry name" value="modA"/>
    <property type="match status" value="1"/>
</dbReference>
<dbReference type="PIRSF" id="PIRSF004846">
    <property type="entry name" value="ModA"/>
    <property type="match status" value="1"/>
</dbReference>
<evidence type="ECO:0000313" key="8">
    <source>
        <dbReference type="EMBL" id="SLM11322.1"/>
    </source>
</evidence>
<accession>A0A3P3XGX3</accession>
<dbReference type="AlphaFoldDB" id="A0A3P3XGX3"/>
<organism evidence="8">
    <name type="scientific">uncultured spirochete</name>
    <dbReference type="NCBI Taxonomy" id="156406"/>
    <lineage>
        <taxon>Bacteria</taxon>
        <taxon>Pseudomonadati</taxon>
        <taxon>Spirochaetota</taxon>
        <taxon>Spirochaetia</taxon>
        <taxon>Spirochaetales</taxon>
        <taxon>environmental samples</taxon>
    </lineage>
</organism>